<dbReference type="Pfam" id="PF00440">
    <property type="entry name" value="TetR_N"/>
    <property type="match status" value="1"/>
</dbReference>
<dbReference type="SUPFAM" id="SSF46689">
    <property type="entry name" value="Homeodomain-like"/>
    <property type="match status" value="1"/>
</dbReference>
<dbReference type="PROSITE" id="PS50977">
    <property type="entry name" value="HTH_TETR_2"/>
    <property type="match status" value="1"/>
</dbReference>
<feature type="DNA-binding region" description="H-T-H motif" evidence="2">
    <location>
        <begin position="27"/>
        <end position="46"/>
    </location>
</feature>
<proteinExistence type="predicted"/>
<organism evidence="4 6">
    <name type="scientific">Hungatella hathewayi</name>
    <dbReference type="NCBI Taxonomy" id="154046"/>
    <lineage>
        <taxon>Bacteria</taxon>
        <taxon>Bacillati</taxon>
        <taxon>Bacillota</taxon>
        <taxon>Clostridia</taxon>
        <taxon>Lachnospirales</taxon>
        <taxon>Lachnospiraceae</taxon>
        <taxon>Hungatella</taxon>
    </lineage>
</organism>
<dbReference type="AlphaFoldDB" id="A0A174F4Y5"/>
<evidence type="ECO:0000256" key="1">
    <source>
        <dbReference type="ARBA" id="ARBA00023125"/>
    </source>
</evidence>
<gene>
    <name evidence="4" type="primary">kstR2_3</name>
    <name evidence="5" type="ORF">DXC39_28200</name>
    <name evidence="4" type="ORF">ERS852407_02873</name>
</gene>
<dbReference type="Gene3D" id="1.10.357.10">
    <property type="entry name" value="Tetracycline Repressor, domain 2"/>
    <property type="match status" value="1"/>
</dbReference>
<dbReference type="EMBL" id="CYZE01000006">
    <property type="protein sequence ID" value="CUO45144.1"/>
    <property type="molecule type" value="Genomic_DNA"/>
</dbReference>
<dbReference type="InterPro" id="IPR050624">
    <property type="entry name" value="HTH-type_Tx_Regulator"/>
</dbReference>
<sequence>MARASKKGLIMKTAKQLFAEKGYDATGMEEIASNAGVPKSLIYYHFNSKEDLLNAVITEFVGDYKYILHDSRAEGIEKISVYMEFLKQNRDCARILMSESLKNGNSQTMLYQVLAPLMEIDGEQSSDNPKMDHAHWLTEFFTSILPSILFVCYEDSWCDYFGISAGQMEEDYFTAYRLTHGAYHEHIHKVSK</sequence>
<name>A0A174F4Y5_9FIRM</name>
<dbReference type="PRINTS" id="PR00455">
    <property type="entry name" value="HTHTETR"/>
</dbReference>
<dbReference type="Proteomes" id="UP000095651">
    <property type="component" value="Unassembled WGS sequence"/>
</dbReference>
<protein>
    <submittedName>
        <fullName evidence="4">TetR/AcrR family transcriptional regulator</fullName>
    </submittedName>
</protein>
<dbReference type="EMBL" id="QSSQ01000047">
    <property type="protein sequence ID" value="RGL95110.1"/>
    <property type="molecule type" value="Genomic_DNA"/>
</dbReference>
<evidence type="ECO:0000313" key="4">
    <source>
        <dbReference type="EMBL" id="CUO45144.1"/>
    </source>
</evidence>
<keyword evidence="1 2" id="KW-0238">DNA-binding</keyword>
<dbReference type="InterPro" id="IPR009057">
    <property type="entry name" value="Homeodomain-like_sf"/>
</dbReference>
<evidence type="ECO:0000256" key="2">
    <source>
        <dbReference type="PROSITE-ProRule" id="PRU00335"/>
    </source>
</evidence>
<evidence type="ECO:0000259" key="3">
    <source>
        <dbReference type="PROSITE" id="PS50977"/>
    </source>
</evidence>
<dbReference type="GO" id="GO:0003677">
    <property type="term" value="F:DNA binding"/>
    <property type="evidence" value="ECO:0007669"/>
    <property type="project" value="UniProtKB-UniRule"/>
</dbReference>
<dbReference type="PANTHER" id="PTHR43479">
    <property type="entry name" value="ACREF/ENVCD OPERON REPRESSOR-RELATED"/>
    <property type="match status" value="1"/>
</dbReference>
<evidence type="ECO:0000313" key="7">
    <source>
        <dbReference type="Proteomes" id="UP000261257"/>
    </source>
</evidence>
<dbReference type="InterPro" id="IPR001647">
    <property type="entry name" value="HTH_TetR"/>
</dbReference>
<evidence type="ECO:0000313" key="6">
    <source>
        <dbReference type="Proteomes" id="UP000095651"/>
    </source>
</evidence>
<dbReference type="RefSeq" id="WP_055656092.1">
    <property type="nucleotide sequence ID" value="NZ_CABIXC010000006.1"/>
</dbReference>
<dbReference type="Proteomes" id="UP000261257">
    <property type="component" value="Unassembled WGS sequence"/>
</dbReference>
<reference evidence="5 7" key="2">
    <citation type="submission" date="2018-08" db="EMBL/GenBank/DDBJ databases">
        <title>A genome reference for cultivated species of the human gut microbiota.</title>
        <authorList>
            <person name="Zou Y."/>
            <person name="Xue W."/>
            <person name="Luo G."/>
        </authorList>
    </citation>
    <scope>NUCLEOTIDE SEQUENCE [LARGE SCALE GENOMIC DNA]</scope>
    <source>
        <strain evidence="5 7">TF05-11AC</strain>
    </source>
</reference>
<accession>A0A174F4Y5</accession>
<evidence type="ECO:0000313" key="5">
    <source>
        <dbReference type="EMBL" id="RGL95110.1"/>
    </source>
</evidence>
<reference evidence="4 6" key="1">
    <citation type="submission" date="2015-09" db="EMBL/GenBank/DDBJ databases">
        <authorList>
            <consortium name="Pathogen Informatics"/>
        </authorList>
    </citation>
    <scope>NUCLEOTIDE SEQUENCE [LARGE SCALE GENOMIC DNA]</scope>
    <source>
        <strain evidence="4 6">2789STDY5608850</strain>
    </source>
</reference>
<dbReference type="PANTHER" id="PTHR43479:SF22">
    <property type="entry name" value="TRANSCRIPTIONAL REGULATOR, TETR FAMILY"/>
    <property type="match status" value="1"/>
</dbReference>
<feature type="domain" description="HTH tetR-type" evidence="3">
    <location>
        <begin position="4"/>
        <end position="64"/>
    </location>
</feature>